<evidence type="ECO:0000313" key="1">
    <source>
        <dbReference type="EMBL" id="MFB9055253.1"/>
    </source>
</evidence>
<reference evidence="1 2" key="1">
    <citation type="submission" date="2024-09" db="EMBL/GenBank/DDBJ databases">
        <authorList>
            <person name="Sun Q."/>
            <person name="Mori K."/>
        </authorList>
    </citation>
    <scope>NUCLEOTIDE SEQUENCE [LARGE SCALE GENOMIC DNA]</scope>
    <source>
        <strain evidence="1 2">CECT 8622</strain>
    </source>
</reference>
<dbReference type="Pfam" id="PF14305">
    <property type="entry name" value="ATPgrasp_TupA"/>
    <property type="match status" value="1"/>
</dbReference>
<keyword evidence="2" id="KW-1185">Reference proteome</keyword>
<organism evidence="1 2">
    <name type="scientific">Mariniflexile ostreae</name>
    <dbReference type="NCBI Taxonomy" id="1520892"/>
    <lineage>
        <taxon>Bacteria</taxon>
        <taxon>Pseudomonadati</taxon>
        <taxon>Bacteroidota</taxon>
        <taxon>Flavobacteriia</taxon>
        <taxon>Flavobacteriales</taxon>
        <taxon>Flavobacteriaceae</taxon>
        <taxon>Mariniflexile</taxon>
    </lineage>
</organism>
<name>A0ABV5F813_9FLAO</name>
<protein>
    <submittedName>
        <fullName evidence="1">ATP-grasp fold amidoligase family protein</fullName>
    </submittedName>
</protein>
<comment type="caution">
    <text evidence="1">The sequence shown here is derived from an EMBL/GenBank/DDBJ whole genome shotgun (WGS) entry which is preliminary data.</text>
</comment>
<dbReference type="EMBL" id="JBHMFC010000001">
    <property type="protein sequence ID" value="MFB9055253.1"/>
    <property type="molecule type" value="Genomic_DNA"/>
</dbReference>
<proteinExistence type="predicted"/>
<dbReference type="RefSeq" id="WP_379859437.1">
    <property type="nucleotide sequence ID" value="NZ_JBHMFC010000001.1"/>
</dbReference>
<accession>A0ABV5F813</accession>
<sequence>MKIEIQKMIEKIKCFSNKHKKNTLVKVLKSIYDLFKFYLISDRAFVKLSFRMSHGYTLDLNNPKSLNEKIQWLKLHDRTSLHTQCADKYRVRDYVRDKIGEDYLIPLFFFTKKPTDINLKKLENLLPCIVKTNHNSSGGIIFKDVKNQNWKEHQKWLTNELKKDYYLKSREWQYKNIERGIVVEKLLQNSKGEIPFDYKVHCFNGKTRMIQVDLFRDSDNYSRNWYTSDWNLAPFGWYSEKEGEIKKSKGVNINPPKCLEHMLELSEELSTGFVYSRIDWYDVDGKLFFGEITFHHDGGLRPIEPKKWDFILGNELDLTPILNRI</sequence>
<dbReference type="InterPro" id="IPR029465">
    <property type="entry name" value="ATPgrasp_TupA"/>
</dbReference>
<evidence type="ECO:0000313" key="2">
    <source>
        <dbReference type="Proteomes" id="UP001589585"/>
    </source>
</evidence>
<gene>
    <name evidence="1" type="ORF">ACFFU9_00715</name>
</gene>
<dbReference type="Proteomes" id="UP001589585">
    <property type="component" value="Unassembled WGS sequence"/>
</dbReference>